<evidence type="ECO:0000256" key="1">
    <source>
        <dbReference type="SAM" id="SignalP"/>
    </source>
</evidence>
<name>A0A4Q0YTJ0_9GAMM</name>
<protein>
    <submittedName>
        <fullName evidence="2">Uncharacterized protein</fullName>
    </submittedName>
</protein>
<dbReference type="OrthoDB" id="6399368at2"/>
<organism evidence="2 3">
    <name type="scientific">Veronia nyctiphanis</name>
    <dbReference type="NCBI Taxonomy" id="1278244"/>
    <lineage>
        <taxon>Bacteria</taxon>
        <taxon>Pseudomonadati</taxon>
        <taxon>Pseudomonadota</taxon>
        <taxon>Gammaproteobacteria</taxon>
        <taxon>Vibrionales</taxon>
        <taxon>Vibrionaceae</taxon>
        <taxon>Veronia</taxon>
    </lineage>
</organism>
<evidence type="ECO:0000313" key="3">
    <source>
        <dbReference type="Proteomes" id="UP000290287"/>
    </source>
</evidence>
<keyword evidence="1" id="KW-0732">Signal</keyword>
<accession>A0A4Q0YTJ0</accession>
<dbReference type="Proteomes" id="UP000290287">
    <property type="component" value="Unassembled WGS sequence"/>
</dbReference>
<dbReference type="PROSITE" id="PS51257">
    <property type="entry name" value="PROKAR_LIPOPROTEIN"/>
    <property type="match status" value="1"/>
</dbReference>
<dbReference type="AlphaFoldDB" id="A0A4Q0YTJ0"/>
<keyword evidence="3" id="KW-1185">Reference proteome</keyword>
<gene>
    <name evidence="2" type="ORF">CS022_05150</name>
</gene>
<reference evidence="2 3" key="1">
    <citation type="submission" date="2017-10" db="EMBL/GenBank/DDBJ databases">
        <title>Nyctiphanis sp. nov., isolated from the stomach of the euphausiid Nyctiphanes simplex (Hansen, 1911) in the Gulf of California.</title>
        <authorList>
            <person name="Gomez-Gil B."/>
            <person name="Aguilar-Mendez M."/>
            <person name="Lopez-Cortes A."/>
            <person name="Gomez-Gutierrez J."/>
            <person name="Roque A."/>
            <person name="Lang E."/>
            <person name="Gonzalez-Castillo A."/>
        </authorList>
    </citation>
    <scope>NUCLEOTIDE SEQUENCE [LARGE SCALE GENOMIC DNA]</scope>
    <source>
        <strain evidence="2 3">CAIM 600</strain>
    </source>
</reference>
<feature type="signal peptide" evidence="1">
    <location>
        <begin position="1"/>
        <end position="20"/>
    </location>
</feature>
<dbReference type="EMBL" id="PEIB01000004">
    <property type="protein sequence ID" value="RXJ74035.1"/>
    <property type="molecule type" value="Genomic_DNA"/>
</dbReference>
<feature type="chain" id="PRO_5020794801" evidence="1">
    <location>
        <begin position="21"/>
        <end position="124"/>
    </location>
</feature>
<proteinExistence type="predicted"/>
<comment type="caution">
    <text evidence="2">The sequence shown here is derived from an EMBL/GenBank/DDBJ whole genome shotgun (WGS) entry which is preliminary data.</text>
</comment>
<sequence length="124" mass="13691">MSIKLKHVLTVGLLSLTLQGCVVSLGNDEHGPGWSSSSSHEAQWQRMRNKIADLNVGSSYSDVKKKLGDASFSEAFSKIIKVTKSFFIVLITLKVTDTILKMNAHPSSLRTKSYWAGAMKYSVR</sequence>
<evidence type="ECO:0000313" key="2">
    <source>
        <dbReference type="EMBL" id="RXJ74035.1"/>
    </source>
</evidence>